<organism evidence="3 4">
    <name type="scientific">Saguinus oedipus</name>
    <name type="common">Cotton-top tamarin</name>
    <name type="synonym">Oedipomidas oedipus</name>
    <dbReference type="NCBI Taxonomy" id="9490"/>
    <lineage>
        <taxon>Eukaryota</taxon>
        <taxon>Metazoa</taxon>
        <taxon>Chordata</taxon>
        <taxon>Craniata</taxon>
        <taxon>Vertebrata</taxon>
        <taxon>Euteleostomi</taxon>
        <taxon>Mammalia</taxon>
        <taxon>Eutheria</taxon>
        <taxon>Euarchontoglires</taxon>
        <taxon>Primates</taxon>
        <taxon>Haplorrhini</taxon>
        <taxon>Platyrrhini</taxon>
        <taxon>Cebidae</taxon>
        <taxon>Callitrichinae</taxon>
        <taxon>Saguinus</taxon>
    </lineage>
</organism>
<sequence length="266" mass="29568">MQKRKPILTSRSVENSVIHKTASLFTGLRAASEMSKHDGVMSICVLQKDNFRFNEENALEYKKLVTRVINCTTVVKVQMRGAVGKIIFAGLFGVFLAPALADYNINISDDNNSAGSGQQSVSVNNEHNVANIDNNNGWDSWNSMWDYESGFAATRLFQKKTCIVHKMNKEVMPSIQSLDALVKEKKLQGKGPGGAPPKSLMYSVNPNKVDDLSKLGKNIANMCRGVPTYMAEELQGESLFFYSGKCFKTNIFWIVDIAFCEETVEN</sequence>
<dbReference type="PANTHER" id="PTHR16483">
    <property type="entry name" value="GASTROKINE 1"/>
    <property type="match status" value="1"/>
</dbReference>
<evidence type="ECO:0000259" key="2">
    <source>
        <dbReference type="PROSITE" id="PS50869"/>
    </source>
</evidence>
<dbReference type="InterPro" id="IPR007084">
    <property type="entry name" value="BRICHOS_dom"/>
</dbReference>
<keyword evidence="1" id="KW-1015">Disulfide bond</keyword>
<dbReference type="Gene3D" id="3.30.390.150">
    <property type="match status" value="1"/>
</dbReference>
<dbReference type="InterPro" id="IPR051772">
    <property type="entry name" value="Gastrokine"/>
</dbReference>
<gene>
    <name evidence="3" type="primary">GKN1</name>
    <name evidence="3" type="ORF">P7K49_029145</name>
</gene>
<dbReference type="SMART" id="SM01039">
    <property type="entry name" value="BRICHOS"/>
    <property type="match status" value="1"/>
</dbReference>
<evidence type="ECO:0000313" key="3">
    <source>
        <dbReference type="EMBL" id="KAK2092617.1"/>
    </source>
</evidence>
<evidence type="ECO:0000256" key="1">
    <source>
        <dbReference type="ARBA" id="ARBA00023157"/>
    </source>
</evidence>
<dbReference type="Pfam" id="PF04089">
    <property type="entry name" value="BRICHOS"/>
    <property type="match status" value="1"/>
</dbReference>
<keyword evidence="4" id="KW-1185">Reference proteome</keyword>
<evidence type="ECO:0000313" key="4">
    <source>
        <dbReference type="Proteomes" id="UP001266305"/>
    </source>
</evidence>
<name>A0ABQ9U8F4_SAGOE</name>
<dbReference type="Proteomes" id="UP001266305">
    <property type="component" value="Unassembled WGS sequence"/>
</dbReference>
<accession>A0ABQ9U8F4</accession>
<proteinExistence type="predicted"/>
<protein>
    <submittedName>
        <fullName evidence="3">Gastrokine-1</fullName>
    </submittedName>
</protein>
<dbReference type="PROSITE" id="PS50869">
    <property type="entry name" value="BRICHOS"/>
    <property type="match status" value="1"/>
</dbReference>
<comment type="caution">
    <text evidence="3">The sequence shown here is derived from an EMBL/GenBank/DDBJ whole genome shotgun (WGS) entry which is preliminary data.</text>
</comment>
<dbReference type="EMBL" id="JASSZA010000015">
    <property type="protein sequence ID" value="KAK2092617.1"/>
    <property type="molecule type" value="Genomic_DNA"/>
</dbReference>
<feature type="domain" description="BRICHOS" evidence="2">
    <location>
        <begin position="135"/>
        <end position="231"/>
    </location>
</feature>
<reference evidence="3 4" key="1">
    <citation type="submission" date="2023-05" db="EMBL/GenBank/DDBJ databases">
        <title>B98-5 Cell Line De Novo Hybrid Assembly: An Optical Mapping Approach.</title>
        <authorList>
            <person name="Kananen K."/>
            <person name="Auerbach J.A."/>
            <person name="Kautto E."/>
            <person name="Blachly J.S."/>
        </authorList>
    </citation>
    <scope>NUCLEOTIDE SEQUENCE [LARGE SCALE GENOMIC DNA]</scope>
    <source>
        <strain evidence="3">B95-8</strain>
        <tissue evidence="3">Cell line</tissue>
    </source>
</reference>